<evidence type="ECO:0000256" key="5">
    <source>
        <dbReference type="SAM" id="MobiDB-lite"/>
    </source>
</evidence>
<feature type="region of interest" description="Disordered" evidence="5">
    <location>
        <begin position="499"/>
        <end position="532"/>
    </location>
</feature>
<dbReference type="Proteomes" id="UP001215598">
    <property type="component" value="Unassembled WGS sequence"/>
</dbReference>
<keyword evidence="3 6" id="KW-1133">Transmembrane helix</keyword>
<evidence type="ECO:0000313" key="8">
    <source>
        <dbReference type="Proteomes" id="UP001215598"/>
    </source>
</evidence>
<keyword evidence="4 6" id="KW-0472">Membrane</keyword>
<feature type="transmembrane region" description="Helical" evidence="6">
    <location>
        <begin position="180"/>
        <end position="201"/>
    </location>
</feature>
<feature type="transmembrane region" description="Helical" evidence="6">
    <location>
        <begin position="469"/>
        <end position="490"/>
    </location>
</feature>
<comment type="caution">
    <text evidence="7">The sequence shown here is derived from an EMBL/GenBank/DDBJ whole genome shotgun (WGS) entry which is preliminary data.</text>
</comment>
<evidence type="ECO:0000256" key="1">
    <source>
        <dbReference type="ARBA" id="ARBA00004141"/>
    </source>
</evidence>
<dbReference type="Pfam" id="PF07690">
    <property type="entry name" value="MFS_1"/>
    <property type="match status" value="1"/>
</dbReference>
<feature type="transmembrane region" description="Helical" evidence="6">
    <location>
        <begin position="213"/>
        <end position="234"/>
    </location>
</feature>
<evidence type="ECO:0000256" key="3">
    <source>
        <dbReference type="ARBA" id="ARBA00022989"/>
    </source>
</evidence>
<sequence length="532" mass="57295">MAVQISHYDSTYRMRGPENSSNVRNVDSRLEPRRSSAHKALALPSYPMSAAAEEKVAQLMTETTPDIAQTGSPPQYRLYRQRFLGLAGFVVLNIVSGWPRPWFGSIANQASTELGYNLDRINWLGNIMTCTCMPVVLAIPALATRFGLRKSCFIGAGSMVTASWIRYAGTSHSLSSNQSYALVISGQLFSAISQPIFLVLAPKYSETWFDLRGRTAATMVIAVANPVGGAIAQLISSRFASVRQSILGLAIVSTAIAPFVLLIYDAPPTPPTYSGSTKSPSLPVLLYALLGKDTAVESHMKPRERIDFAVLLLVFGTLVATSNAFALLSGQIMVPQGYSDHTAGLMGATLLLCGIAAAVVTAPLFDRVFTSHLAPTMKALVPIVAAGWFSLIWAVRPHNTAALFVIMTVIGAASLTLLPVALELGCEVTRNAQGSSALLWFTVNLFEIIFVQVQGALRAGPNASPPLNMHRALIFNGAFVLATSASVFALRGKQVRKELDEQMHRQSQQTEVPLRPLSSTNMNPEDSEKVLA</sequence>
<dbReference type="PANTHER" id="PTHR10924">
    <property type="entry name" value="MAJOR FACILITATOR SUPERFAMILY PROTEIN-RELATED"/>
    <property type="match status" value="1"/>
</dbReference>
<feature type="transmembrane region" description="Helical" evidence="6">
    <location>
        <begin position="151"/>
        <end position="168"/>
    </location>
</feature>
<gene>
    <name evidence="7" type="ORF">B0H16DRAFT_1556854</name>
</gene>
<dbReference type="InterPro" id="IPR036259">
    <property type="entry name" value="MFS_trans_sf"/>
</dbReference>
<dbReference type="PANTHER" id="PTHR10924:SF6">
    <property type="entry name" value="SOLUTE CARRIER FAMILY 49 MEMBER A3"/>
    <property type="match status" value="1"/>
</dbReference>
<accession>A0AAD7N4J2</accession>
<dbReference type="InterPro" id="IPR011701">
    <property type="entry name" value="MFS"/>
</dbReference>
<dbReference type="EMBL" id="JARKIB010000080">
    <property type="protein sequence ID" value="KAJ7746271.1"/>
    <property type="molecule type" value="Genomic_DNA"/>
</dbReference>
<comment type="subcellular location">
    <subcellularLocation>
        <location evidence="1">Membrane</location>
        <topology evidence="1">Multi-pass membrane protein</topology>
    </subcellularLocation>
</comment>
<dbReference type="InterPro" id="IPR049680">
    <property type="entry name" value="FLVCR1-2_SLC49-like"/>
</dbReference>
<protein>
    <submittedName>
        <fullName evidence="7">MFS general substrate transporter</fullName>
    </submittedName>
</protein>
<evidence type="ECO:0000313" key="7">
    <source>
        <dbReference type="EMBL" id="KAJ7746271.1"/>
    </source>
</evidence>
<keyword evidence="2 6" id="KW-0812">Transmembrane</keyword>
<feature type="transmembrane region" description="Helical" evidence="6">
    <location>
        <begin position="246"/>
        <end position="264"/>
    </location>
</feature>
<feature type="transmembrane region" description="Helical" evidence="6">
    <location>
        <begin position="308"/>
        <end position="333"/>
    </location>
</feature>
<keyword evidence="8" id="KW-1185">Reference proteome</keyword>
<name>A0AAD7N4J2_9AGAR</name>
<evidence type="ECO:0000256" key="6">
    <source>
        <dbReference type="SAM" id="Phobius"/>
    </source>
</evidence>
<feature type="transmembrane region" description="Helical" evidence="6">
    <location>
        <begin position="401"/>
        <end position="425"/>
    </location>
</feature>
<feature type="transmembrane region" description="Helical" evidence="6">
    <location>
        <begin position="377"/>
        <end position="395"/>
    </location>
</feature>
<feature type="transmembrane region" description="Helical" evidence="6">
    <location>
        <begin position="123"/>
        <end position="144"/>
    </location>
</feature>
<dbReference type="GO" id="GO:0016020">
    <property type="term" value="C:membrane"/>
    <property type="evidence" value="ECO:0007669"/>
    <property type="project" value="UniProtKB-SubCell"/>
</dbReference>
<dbReference type="Gene3D" id="1.20.1250.20">
    <property type="entry name" value="MFS general substrate transporter like domains"/>
    <property type="match status" value="1"/>
</dbReference>
<feature type="transmembrane region" description="Helical" evidence="6">
    <location>
        <begin position="83"/>
        <end position="103"/>
    </location>
</feature>
<evidence type="ECO:0000256" key="2">
    <source>
        <dbReference type="ARBA" id="ARBA00022692"/>
    </source>
</evidence>
<dbReference type="AlphaFoldDB" id="A0AAD7N4J2"/>
<dbReference type="GO" id="GO:0022857">
    <property type="term" value="F:transmembrane transporter activity"/>
    <property type="evidence" value="ECO:0007669"/>
    <property type="project" value="InterPro"/>
</dbReference>
<organism evidence="7 8">
    <name type="scientific">Mycena metata</name>
    <dbReference type="NCBI Taxonomy" id="1033252"/>
    <lineage>
        <taxon>Eukaryota</taxon>
        <taxon>Fungi</taxon>
        <taxon>Dikarya</taxon>
        <taxon>Basidiomycota</taxon>
        <taxon>Agaricomycotina</taxon>
        <taxon>Agaricomycetes</taxon>
        <taxon>Agaricomycetidae</taxon>
        <taxon>Agaricales</taxon>
        <taxon>Marasmiineae</taxon>
        <taxon>Mycenaceae</taxon>
        <taxon>Mycena</taxon>
    </lineage>
</organism>
<evidence type="ECO:0000256" key="4">
    <source>
        <dbReference type="ARBA" id="ARBA00023136"/>
    </source>
</evidence>
<feature type="compositionally biased region" description="Polar residues" evidence="5">
    <location>
        <begin position="505"/>
        <end position="524"/>
    </location>
</feature>
<proteinExistence type="predicted"/>
<feature type="region of interest" description="Disordered" evidence="5">
    <location>
        <begin position="14"/>
        <end position="34"/>
    </location>
</feature>
<dbReference type="SUPFAM" id="SSF103473">
    <property type="entry name" value="MFS general substrate transporter"/>
    <property type="match status" value="1"/>
</dbReference>
<reference evidence="7" key="1">
    <citation type="submission" date="2023-03" db="EMBL/GenBank/DDBJ databases">
        <title>Massive genome expansion in bonnet fungi (Mycena s.s.) driven by repeated elements and novel gene families across ecological guilds.</title>
        <authorList>
            <consortium name="Lawrence Berkeley National Laboratory"/>
            <person name="Harder C.B."/>
            <person name="Miyauchi S."/>
            <person name="Viragh M."/>
            <person name="Kuo A."/>
            <person name="Thoen E."/>
            <person name="Andreopoulos B."/>
            <person name="Lu D."/>
            <person name="Skrede I."/>
            <person name="Drula E."/>
            <person name="Henrissat B."/>
            <person name="Morin E."/>
            <person name="Kohler A."/>
            <person name="Barry K."/>
            <person name="LaButti K."/>
            <person name="Morin E."/>
            <person name="Salamov A."/>
            <person name="Lipzen A."/>
            <person name="Mereny Z."/>
            <person name="Hegedus B."/>
            <person name="Baldrian P."/>
            <person name="Stursova M."/>
            <person name="Weitz H."/>
            <person name="Taylor A."/>
            <person name="Grigoriev I.V."/>
            <person name="Nagy L.G."/>
            <person name="Martin F."/>
            <person name="Kauserud H."/>
        </authorList>
    </citation>
    <scope>NUCLEOTIDE SEQUENCE</scope>
    <source>
        <strain evidence="7">CBHHK182m</strain>
    </source>
</reference>
<feature type="transmembrane region" description="Helical" evidence="6">
    <location>
        <begin position="437"/>
        <end position="457"/>
    </location>
</feature>
<feature type="transmembrane region" description="Helical" evidence="6">
    <location>
        <begin position="345"/>
        <end position="365"/>
    </location>
</feature>